<evidence type="ECO:0000313" key="3">
    <source>
        <dbReference type="EMBL" id="KAK9926261.1"/>
    </source>
</evidence>
<dbReference type="AlphaFoldDB" id="A0AAW1WRH4"/>
<sequence length="788" mass="91153">MKPQILSILKGAKPNQNHVNIPSISQRTRIPSPALLLGPPEIRTPTTTAPPQVNSGDPFMNLMVSNYNNTTTISTPSMDYNNTTTIPRPSMGLTENNSPTFLTSGNPCLDFFFHVVPNTPPKYLNQQLPLAWANDALTTLKLICNLRGVRGTGKCDKEGFYTAALWLFNHHPKTLAYNVASVAAFGYFKDLPEILYRLLEGQNVRKTQKRNWEMIKAICYKGPGQVDGLMLPRVRHIAGLERSTHPPRDAKLLRLWERLTAVKSNKKKLEEDEYKKVQKWWAEERDKLKSEEARELMHKKLFDIIKNAVARYEQDSDLHFLYQQIWDVFGECLKSMEADNEAERNERIRLEKEKGRALRHQKIFDMARKVVSRYEKDYDFRLLHEQISDVFAECLKSDMECLKKHQRNKISLAAKWCPSLESSFDKATLLCESIARKVFPRELYPEYQGIEEAHYAYRVRDRLRKEVYVPLRRALDLPEVYMTEREWNSIPYNRVASVAMELYKDRFLQKDYPRFTNYLEEVKAGKTKIAAGARLPHEIIKSLSDGYEGQVAELQWKRMVEDLLKLGTMRNCIAVCDVSGSMEGIPMDVSVALGLLVSELSEEPWKGKVITFSQNPQLHLIRGSDLQSKCLFVREMDWGMNTDFQKVFDLLLQVAVNGQLKPEKMIKKVFVFSDMEFDQASGHNRYCYSIRDQNEWQNNSSWETDYEVIQRKFRERGYGDVVPQIVFWNLRHSESTPVMATQPGVALLSGYSKNLIKMFLDDDGQIRPDLIMEKAISGKEYQHLVVVD</sequence>
<dbReference type="PIRSF" id="PIRSF015417">
    <property type="entry name" value="T31B5_30_vWA"/>
    <property type="match status" value="1"/>
</dbReference>
<dbReference type="InterPro" id="IPR056690">
    <property type="entry name" value="DUF7788"/>
</dbReference>
<accession>A0AAW1WRH4</accession>
<dbReference type="PANTHER" id="PTHR31373:SF17">
    <property type="entry name" value="OS06G0652100 PROTEIN"/>
    <property type="match status" value="1"/>
</dbReference>
<evidence type="ECO:0000259" key="2">
    <source>
        <dbReference type="Pfam" id="PF25043"/>
    </source>
</evidence>
<keyword evidence="4" id="KW-1185">Reference proteome</keyword>
<dbReference type="Proteomes" id="UP001457282">
    <property type="component" value="Unassembled WGS sequence"/>
</dbReference>
<dbReference type="Gene3D" id="3.40.50.410">
    <property type="entry name" value="von Willebrand factor, type A domain"/>
    <property type="match status" value="1"/>
</dbReference>
<dbReference type="Pfam" id="PF25043">
    <property type="entry name" value="DUF7788"/>
    <property type="match status" value="1"/>
</dbReference>
<evidence type="ECO:0000313" key="4">
    <source>
        <dbReference type="Proteomes" id="UP001457282"/>
    </source>
</evidence>
<dbReference type="EMBL" id="JBEDUW010000005">
    <property type="protein sequence ID" value="KAK9926261.1"/>
    <property type="molecule type" value="Genomic_DNA"/>
</dbReference>
<dbReference type="PANTHER" id="PTHR31373">
    <property type="entry name" value="OS06G0652100 PROTEIN"/>
    <property type="match status" value="1"/>
</dbReference>
<feature type="domain" description="DUF2828" evidence="1">
    <location>
        <begin position="94"/>
        <end position="335"/>
    </location>
</feature>
<gene>
    <name evidence="3" type="ORF">M0R45_023502</name>
</gene>
<dbReference type="SUPFAM" id="SSF53300">
    <property type="entry name" value="vWA-like"/>
    <property type="match status" value="1"/>
</dbReference>
<protein>
    <submittedName>
        <fullName evidence="3">Uncharacterized protein</fullName>
    </submittedName>
</protein>
<proteinExistence type="predicted"/>
<organism evidence="3 4">
    <name type="scientific">Rubus argutus</name>
    <name type="common">Southern blackberry</name>
    <dbReference type="NCBI Taxonomy" id="59490"/>
    <lineage>
        <taxon>Eukaryota</taxon>
        <taxon>Viridiplantae</taxon>
        <taxon>Streptophyta</taxon>
        <taxon>Embryophyta</taxon>
        <taxon>Tracheophyta</taxon>
        <taxon>Spermatophyta</taxon>
        <taxon>Magnoliopsida</taxon>
        <taxon>eudicotyledons</taxon>
        <taxon>Gunneridae</taxon>
        <taxon>Pentapetalae</taxon>
        <taxon>rosids</taxon>
        <taxon>fabids</taxon>
        <taxon>Rosales</taxon>
        <taxon>Rosaceae</taxon>
        <taxon>Rosoideae</taxon>
        <taxon>Rosoideae incertae sedis</taxon>
        <taxon>Rubus</taxon>
    </lineage>
</organism>
<comment type="caution">
    <text evidence="3">The sequence shown here is derived from an EMBL/GenBank/DDBJ whole genome shotgun (WGS) entry which is preliminary data.</text>
</comment>
<dbReference type="InterPro" id="IPR058580">
    <property type="entry name" value="DUF2828"/>
</dbReference>
<feature type="domain" description="DUF7788" evidence="2">
    <location>
        <begin position="571"/>
        <end position="766"/>
    </location>
</feature>
<dbReference type="InterPro" id="IPR036465">
    <property type="entry name" value="vWFA_dom_sf"/>
</dbReference>
<dbReference type="Pfam" id="PF11443">
    <property type="entry name" value="DUF2828"/>
    <property type="match status" value="2"/>
</dbReference>
<feature type="domain" description="DUF2828" evidence="1">
    <location>
        <begin position="340"/>
        <end position="569"/>
    </location>
</feature>
<reference evidence="3 4" key="1">
    <citation type="journal article" date="2023" name="G3 (Bethesda)">
        <title>A chromosome-length genome assembly and annotation of blackberry (Rubus argutus, cv. 'Hillquist').</title>
        <authorList>
            <person name="Bruna T."/>
            <person name="Aryal R."/>
            <person name="Dudchenko O."/>
            <person name="Sargent D.J."/>
            <person name="Mead D."/>
            <person name="Buti M."/>
            <person name="Cavallini A."/>
            <person name="Hytonen T."/>
            <person name="Andres J."/>
            <person name="Pham M."/>
            <person name="Weisz D."/>
            <person name="Mascagni F."/>
            <person name="Usai G."/>
            <person name="Natali L."/>
            <person name="Bassil N."/>
            <person name="Fernandez G.E."/>
            <person name="Lomsadze A."/>
            <person name="Armour M."/>
            <person name="Olukolu B."/>
            <person name="Poorten T."/>
            <person name="Britton C."/>
            <person name="Davik J."/>
            <person name="Ashrafi H."/>
            <person name="Aiden E.L."/>
            <person name="Borodovsky M."/>
            <person name="Worthington M."/>
        </authorList>
    </citation>
    <scope>NUCLEOTIDE SEQUENCE [LARGE SCALE GENOMIC DNA]</scope>
    <source>
        <strain evidence="3">PI 553951</strain>
    </source>
</reference>
<evidence type="ECO:0000259" key="1">
    <source>
        <dbReference type="Pfam" id="PF11443"/>
    </source>
</evidence>
<dbReference type="InterPro" id="IPR011205">
    <property type="entry name" value="UCP015417_vWA"/>
</dbReference>
<name>A0AAW1WRH4_RUBAR</name>